<gene>
    <name evidence="10" type="ORF">METZ01_LOCUS312675</name>
</gene>
<dbReference type="InterPro" id="IPR001905">
    <property type="entry name" value="Ammonium_transpt"/>
</dbReference>
<organism evidence="10">
    <name type="scientific">marine metagenome</name>
    <dbReference type="NCBI Taxonomy" id="408172"/>
    <lineage>
        <taxon>unclassified sequences</taxon>
        <taxon>metagenomes</taxon>
        <taxon>ecological metagenomes</taxon>
    </lineage>
</organism>
<proteinExistence type="inferred from homology"/>
<feature type="transmembrane region" description="Helical" evidence="8">
    <location>
        <begin position="49"/>
        <end position="69"/>
    </location>
</feature>
<keyword evidence="5 8" id="KW-1133">Transmembrane helix</keyword>
<keyword evidence="4 8" id="KW-0812">Transmembrane</keyword>
<dbReference type="SUPFAM" id="SSF111352">
    <property type="entry name" value="Ammonium transporter"/>
    <property type="match status" value="1"/>
</dbReference>
<evidence type="ECO:0000313" key="10">
    <source>
        <dbReference type="EMBL" id="SVC59821.1"/>
    </source>
</evidence>
<dbReference type="Pfam" id="PF00909">
    <property type="entry name" value="Ammonium_transp"/>
    <property type="match status" value="1"/>
</dbReference>
<dbReference type="PANTHER" id="PTHR43029:SF10">
    <property type="entry name" value="AMMONIUM TRANSPORTER MEP2"/>
    <property type="match status" value="1"/>
</dbReference>
<keyword evidence="7" id="KW-0924">Ammonia transport</keyword>
<feature type="domain" description="Ammonium transporter AmtB-like" evidence="9">
    <location>
        <begin position="48"/>
        <end position="230"/>
    </location>
</feature>
<evidence type="ECO:0000256" key="7">
    <source>
        <dbReference type="ARBA" id="ARBA00023177"/>
    </source>
</evidence>
<dbReference type="InterPro" id="IPR029020">
    <property type="entry name" value="Ammonium/urea_transptr"/>
</dbReference>
<comment type="similarity">
    <text evidence="2">Belongs to the ammonia transporter channel (TC 1.A.11.2) family.</text>
</comment>
<dbReference type="GO" id="GO:0008519">
    <property type="term" value="F:ammonium channel activity"/>
    <property type="evidence" value="ECO:0007669"/>
    <property type="project" value="InterPro"/>
</dbReference>
<protein>
    <recommendedName>
        <fullName evidence="9">Ammonium transporter AmtB-like domain-containing protein</fullName>
    </recommendedName>
</protein>
<evidence type="ECO:0000256" key="8">
    <source>
        <dbReference type="SAM" id="Phobius"/>
    </source>
</evidence>
<feature type="transmembrane region" description="Helical" evidence="8">
    <location>
        <begin position="173"/>
        <end position="194"/>
    </location>
</feature>
<feature type="non-terminal residue" evidence="10">
    <location>
        <position position="230"/>
    </location>
</feature>
<accession>A0A382NJP7</accession>
<evidence type="ECO:0000256" key="1">
    <source>
        <dbReference type="ARBA" id="ARBA00004141"/>
    </source>
</evidence>
<evidence type="ECO:0000256" key="5">
    <source>
        <dbReference type="ARBA" id="ARBA00022989"/>
    </source>
</evidence>
<keyword evidence="3" id="KW-0813">Transport</keyword>
<dbReference type="PROSITE" id="PS51257">
    <property type="entry name" value="PROKAR_LIPOPROTEIN"/>
    <property type="match status" value="1"/>
</dbReference>
<dbReference type="AlphaFoldDB" id="A0A382NJP7"/>
<comment type="subcellular location">
    <subcellularLocation>
        <location evidence="1">Membrane</location>
        <topology evidence="1">Multi-pass membrane protein</topology>
    </subcellularLocation>
</comment>
<dbReference type="Gene3D" id="1.10.3430.10">
    <property type="entry name" value="Ammonium transporter AmtB like domains"/>
    <property type="match status" value="1"/>
</dbReference>
<evidence type="ECO:0000256" key="2">
    <source>
        <dbReference type="ARBA" id="ARBA00005887"/>
    </source>
</evidence>
<dbReference type="EMBL" id="UINC01100063">
    <property type="protein sequence ID" value="SVC59821.1"/>
    <property type="molecule type" value="Genomic_DNA"/>
</dbReference>
<name>A0A382NJP7_9ZZZZ</name>
<feature type="transmembrane region" description="Helical" evidence="8">
    <location>
        <begin position="145"/>
        <end position="166"/>
    </location>
</feature>
<dbReference type="InterPro" id="IPR024041">
    <property type="entry name" value="NH4_transpt_AmtB-like_dom"/>
</dbReference>
<evidence type="ECO:0000256" key="3">
    <source>
        <dbReference type="ARBA" id="ARBA00022448"/>
    </source>
</evidence>
<dbReference type="PANTHER" id="PTHR43029">
    <property type="entry name" value="AMMONIUM TRANSPORTER MEP2"/>
    <property type="match status" value="1"/>
</dbReference>
<evidence type="ECO:0000256" key="6">
    <source>
        <dbReference type="ARBA" id="ARBA00023136"/>
    </source>
</evidence>
<keyword evidence="6 8" id="KW-0472">Membrane</keyword>
<evidence type="ECO:0000259" key="9">
    <source>
        <dbReference type="Pfam" id="PF00909"/>
    </source>
</evidence>
<reference evidence="10" key="1">
    <citation type="submission" date="2018-05" db="EMBL/GenBank/DDBJ databases">
        <authorList>
            <person name="Lanie J.A."/>
            <person name="Ng W.-L."/>
            <person name="Kazmierczak K.M."/>
            <person name="Andrzejewski T.M."/>
            <person name="Davidsen T.M."/>
            <person name="Wayne K.J."/>
            <person name="Tettelin H."/>
            <person name="Glass J.I."/>
            <person name="Rusch D."/>
            <person name="Podicherti R."/>
            <person name="Tsui H.-C.T."/>
            <person name="Winkler M.E."/>
        </authorList>
    </citation>
    <scope>NUCLEOTIDE SEQUENCE</scope>
</reference>
<feature type="transmembrane region" description="Helical" evidence="8">
    <location>
        <begin position="81"/>
        <end position="101"/>
    </location>
</feature>
<feature type="transmembrane region" description="Helical" evidence="8">
    <location>
        <begin position="206"/>
        <end position="229"/>
    </location>
</feature>
<evidence type="ECO:0000256" key="4">
    <source>
        <dbReference type="ARBA" id="ARBA00022692"/>
    </source>
</evidence>
<sequence length="230" mass="24545">MKMRSSPHSVATAGCGTRSRLGCVVIGLACWLVPDVARADGLDSGDTAWMLTSTALVLFMTIPGLSLFYGGLVRSKNVLSVLMQCFALTAMMTLIWILWGYSLAFDTTGMEAHVVNLHSFVGGLDKALLRGVGIDSLTGTVPETVFVTFQMTFAIITPALIAGAFAERMKFSAMMLFMSLWTTIVYAPICHMAWSGDGAFFWDKGVLDFAGGTVVHVNAGIAALVTAVLL</sequence>
<dbReference type="GO" id="GO:0005886">
    <property type="term" value="C:plasma membrane"/>
    <property type="evidence" value="ECO:0007669"/>
    <property type="project" value="TreeGrafter"/>
</dbReference>